<dbReference type="SUPFAM" id="SSF52402">
    <property type="entry name" value="Adenine nucleotide alpha hydrolases-like"/>
    <property type="match status" value="1"/>
</dbReference>
<comment type="pathway">
    <text evidence="2">Sulfur metabolism; hydrogen sulfide biosynthesis; sulfite from sulfate.</text>
</comment>
<dbReference type="InterPro" id="IPR002500">
    <property type="entry name" value="PAPS_reduct_dom"/>
</dbReference>
<name>A0A3N2E065_9GAMM</name>
<comment type="caution">
    <text evidence="4">The sequence shown here is derived from an EMBL/GenBank/DDBJ whole genome shotgun (WGS) entry which is preliminary data.</text>
</comment>
<dbReference type="OrthoDB" id="9794018at2"/>
<dbReference type="GO" id="GO:0019379">
    <property type="term" value="P:sulfate assimilation, phosphoadenylyl sulfate reduction by phosphoadenylyl-sulfate reductase (thioredoxin)"/>
    <property type="evidence" value="ECO:0007669"/>
    <property type="project" value="TreeGrafter"/>
</dbReference>
<evidence type="ECO:0000313" key="4">
    <source>
        <dbReference type="EMBL" id="ROS05302.1"/>
    </source>
</evidence>
<evidence type="ECO:0000256" key="2">
    <source>
        <dbReference type="ARBA" id="ARBA00024327"/>
    </source>
</evidence>
<reference evidence="4 5" key="1">
    <citation type="submission" date="2018-11" db="EMBL/GenBank/DDBJ databases">
        <title>Genomic Encyclopedia of Type Strains, Phase IV (KMG-IV): sequencing the most valuable type-strain genomes for metagenomic binning, comparative biology and taxonomic classification.</title>
        <authorList>
            <person name="Goeker M."/>
        </authorList>
    </citation>
    <scope>NUCLEOTIDE SEQUENCE [LARGE SCALE GENOMIC DNA]</scope>
    <source>
        <strain evidence="4 5">DSM 100316</strain>
    </source>
</reference>
<evidence type="ECO:0000313" key="5">
    <source>
        <dbReference type="Proteomes" id="UP000275394"/>
    </source>
</evidence>
<evidence type="ECO:0000259" key="3">
    <source>
        <dbReference type="Pfam" id="PF01507"/>
    </source>
</evidence>
<dbReference type="InterPro" id="IPR014729">
    <property type="entry name" value="Rossmann-like_a/b/a_fold"/>
</dbReference>
<dbReference type="PANTHER" id="PTHR46509">
    <property type="entry name" value="PHOSPHOADENOSINE PHOSPHOSULFATE REDUCTASE"/>
    <property type="match status" value="1"/>
</dbReference>
<protein>
    <submittedName>
        <fullName evidence="4">Phosphoadenosine phosphosulfate reductase</fullName>
    </submittedName>
</protein>
<dbReference type="GO" id="GO:0004604">
    <property type="term" value="F:phosphoadenylyl-sulfate reductase (thioredoxin) activity"/>
    <property type="evidence" value="ECO:0007669"/>
    <property type="project" value="TreeGrafter"/>
</dbReference>
<dbReference type="Proteomes" id="UP000275394">
    <property type="component" value="Unassembled WGS sequence"/>
</dbReference>
<keyword evidence="5" id="KW-1185">Reference proteome</keyword>
<dbReference type="RefSeq" id="WP_123711220.1">
    <property type="nucleotide sequence ID" value="NZ_RKHR01000003.1"/>
</dbReference>
<evidence type="ECO:0000256" key="1">
    <source>
        <dbReference type="ARBA" id="ARBA00009732"/>
    </source>
</evidence>
<dbReference type="GO" id="GO:0005737">
    <property type="term" value="C:cytoplasm"/>
    <property type="evidence" value="ECO:0007669"/>
    <property type="project" value="TreeGrafter"/>
</dbReference>
<organism evidence="4 5">
    <name type="scientific">Sinobacterium caligoides</name>
    <dbReference type="NCBI Taxonomy" id="933926"/>
    <lineage>
        <taxon>Bacteria</taxon>
        <taxon>Pseudomonadati</taxon>
        <taxon>Pseudomonadota</taxon>
        <taxon>Gammaproteobacteria</taxon>
        <taxon>Cellvibrionales</taxon>
        <taxon>Spongiibacteraceae</taxon>
        <taxon>Sinobacterium</taxon>
    </lineage>
</organism>
<dbReference type="Pfam" id="PF01507">
    <property type="entry name" value="PAPS_reduct"/>
    <property type="match status" value="1"/>
</dbReference>
<feature type="domain" description="Phosphoadenosine phosphosulphate reductase" evidence="3">
    <location>
        <begin position="33"/>
        <end position="190"/>
    </location>
</feature>
<comment type="similarity">
    <text evidence="1">Belongs to the PAPS reductase family. CysH subfamily.</text>
</comment>
<sequence>MQNLDLAEINAQLRDKSAEEIIKWALSLERQTIQTTSFSPNAAVMLHLLVKVDRRVPVLWIDSGYNTRDTYLVAEQLTEDLQLNLQSYAPLMTTARRDAMMGIPTLDDEALHKEFTRQVKLEPFQRALEQHKPEVWLTGIRNNETAFRETLDVVSWDSRGILKVAPIFYWDDKQVDSYMAENKLPSCKRYFDPTKVEDKRECGLHTGG</sequence>
<accession>A0A3N2E065</accession>
<proteinExistence type="inferred from homology"/>
<dbReference type="AlphaFoldDB" id="A0A3N2E065"/>
<dbReference type="Gene3D" id="3.40.50.620">
    <property type="entry name" value="HUPs"/>
    <property type="match status" value="1"/>
</dbReference>
<gene>
    <name evidence="4" type="ORF">EDC56_0832</name>
</gene>
<dbReference type="PANTHER" id="PTHR46509:SF1">
    <property type="entry name" value="PHOSPHOADENOSINE PHOSPHOSULFATE REDUCTASE"/>
    <property type="match status" value="1"/>
</dbReference>
<dbReference type="EMBL" id="RKHR01000003">
    <property type="protein sequence ID" value="ROS05302.1"/>
    <property type="molecule type" value="Genomic_DNA"/>
</dbReference>